<evidence type="ECO:0000313" key="2">
    <source>
        <dbReference type="Proteomes" id="UP000818624"/>
    </source>
</evidence>
<dbReference type="Proteomes" id="UP000818624">
    <property type="component" value="Chromosome 2"/>
</dbReference>
<gene>
    <name evidence="1" type="ORF">GLX27_001811</name>
</gene>
<evidence type="ECO:0000313" key="1">
    <source>
        <dbReference type="EMBL" id="WFD47163.1"/>
    </source>
</evidence>
<organism evidence="1 2">
    <name type="scientific">Malassezia furfur</name>
    <name type="common">Pityriasis versicolor infection agent</name>
    <name type="synonym">Pityrosporum furfur</name>
    <dbReference type="NCBI Taxonomy" id="55194"/>
    <lineage>
        <taxon>Eukaryota</taxon>
        <taxon>Fungi</taxon>
        <taxon>Dikarya</taxon>
        <taxon>Basidiomycota</taxon>
        <taxon>Ustilaginomycotina</taxon>
        <taxon>Malasseziomycetes</taxon>
        <taxon>Malasseziales</taxon>
        <taxon>Malasseziaceae</taxon>
        <taxon>Malassezia</taxon>
    </lineage>
</organism>
<keyword evidence="2" id="KW-1185">Reference proteome</keyword>
<name>A0ABY8ES27_MALFU</name>
<protein>
    <submittedName>
        <fullName evidence="1">Pyridoxal phosphatase</fullName>
        <ecNumber evidence="1">3.1.3.74</ecNumber>
    </submittedName>
</protein>
<proteinExistence type="predicted"/>
<dbReference type="EMBL" id="CP046235">
    <property type="protein sequence ID" value="WFD47163.1"/>
    <property type="molecule type" value="Genomic_DNA"/>
</dbReference>
<sequence>MDARTRAVHSIVLEDPELDFAPFPPVKSQLVVFDFDWSLADQDTDRWVHEVLSPRLRIEFVERKPTMQFTDMWCVARRLIQCLPT</sequence>
<reference evidence="1 2" key="1">
    <citation type="journal article" date="2020" name="Elife">
        <title>Loss of centromere function drives karyotype evolution in closely related Malassezia species.</title>
        <authorList>
            <person name="Sankaranarayanan S.R."/>
            <person name="Ianiri G."/>
            <person name="Coelho M.A."/>
            <person name="Reza M.H."/>
            <person name="Thimmappa B.C."/>
            <person name="Ganguly P."/>
            <person name="Vadnala R.N."/>
            <person name="Sun S."/>
            <person name="Siddharthan R."/>
            <person name="Tellgren-Roth C."/>
            <person name="Dawson T.L."/>
            <person name="Heitman J."/>
            <person name="Sanyal K."/>
        </authorList>
    </citation>
    <scope>NUCLEOTIDE SEQUENCE [LARGE SCALE GENOMIC DNA]</scope>
    <source>
        <strain evidence="1">CBS14141</strain>
    </source>
</reference>
<dbReference type="EC" id="3.1.3.74" evidence="1"/>
<dbReference type="GO" id="GO:0033883">
    <property type="term" value="F:pyridoxal phosphatase activity"/>
    <property type="evidence" value="ECO:0007669"/>
    <property type="project" value="UniProtKB-EC"/>
</dbReference>
<accession>A0ABY8ES27</accession>
<keyword evidence="1" id="KW-0378">Hydrolase</keyword>